<dbReference type="AlphaFoldDB" id="A0AA44U6U2"/>
<name>A0AA44U6U2_NEIGO</name>
<gene>
    <name evidence="1" type="ORF">N776_01290</name>
</gene>
<evidence type="ECO:0000313" key="2">
    <source>
        <dbReference type="Proteomes" id="UP000223296"/>
    </source>
</evidence>
<accession>A0AA44U6U2</accession>
<dbReference type="EMBL" id="AVBE01000002">
    <property type="protein sequence ID" value="PHJ34396.1"/>
    <property type="molecule type" value="Genomic_DNA"/>
</dbReference>
<reference evidence="1 2" key="1">
    <citation type="submission" date="2013-08" db="EMBL/GenBank/DDBJ databases">
        <authorList>
            <person name="Trees D."/>
        </authorList>
    </citation>
    <scope>NUCLEOTIDE SEQUENCE [LARGE SCALE GENOMIC DNA]</scope>
    <source>
        <strain evidence="1 2">3502</strain>
    </source>
</reference>
<comment type="caution">
    <text evidence="1">The sequence shown here is derived from an EMBL/GenBank/DDBJ whole genome shotgun (WGS) entry which is preliminary data.</text>
</comment>
<proteinExistence type="predicted"/>
<organism evidence="1 2">
    <name type="scientific">Neisseria gonorrhoeae 3502</name>
    <dbReference type="NCBI Taxonomy" id="1193404"/>
    <lineage>
        <taxon>Bacteria</taxon>
        <taxon>Pseudomonadati</taxon>
        <taxon>Pseudomonadota</taxon>
        <taxon>Betaproteobacteria</taxon>
        <taxon>Neisseriales</taxon>
        <taxon>Neisseriaceae</taxon>
        <taxon>Neisseria</taxon>
    </lineage>
</organism>
<evidence type="ECO:0000313" key="1">
    <source>
        <dbReference type="EMBL" id="PHJ34396.1"/>
    </source>
</evidence>
<dbReference type="Proteomes" id="UP000223296">
    <property type="component" value="Unassembled WGS sequence"/>
</dbReference>
<protein>
    <submittedName>
        <fullName evidence="1">Uncharacterized protein</fullName>
    </submittedName>
</protein>
<sequence length="59" mass="6764">MWVRRIMVGKNKKEAYFNGNPAAPPHILPAKPYRIPPRCGRILHIPAIRIKIFAFPTLS</sequence>